<reference evidence="3 4" key="1">
    <citation type="submission" date="2018-08" db="EMBL/GenBank/DDBJ databases">
        <title>Vibrio harveyi strains pathogenic to white snook Centropomus viridis Lockington (1877) and potential probiotic bacteria.</title>
        <authorList>
            <person name="Soto-Rodriguez S."/>
            <person name="Gomez-Gil B."/>
            <person name="Lozano-Olvera R."/>
        </authorList>
    </citation>
    <scope>NUCLEOTIDE SEQUENCE [LARGE SCALE GENOMIC DNA]</scope>
    <source>
        <strain evidence="3 4">CAIM 1508</strain>
    </source>
</reference>
<comment type="caution">
    <text evidence="3">The sequence shown here is derived from an EMBL/GenBank/DDBJ whole genome shotgun (WGS) entry which is preliminary data.</text>
</comment>
<evidence type="ECO:0000313" key="3">
    <source>
        <dbReference type="EMBL" id="RIW00516.1"/>
    </source>
</evidence>
<evidence type="ECO:0000256" key="2">
    <source>
        <dbReference type="SAM" id="SignalP"/>
    </source>
</evidence>
<organism evidence="3 4">
    <name type="scientific">Vibrio harveyi</name>
    <name type="common">Beneckea harveyi</name>
    <dbReference type="NCBI Taxonomy" id="669"/>
    <lineage>
        <taxon>Bacteria</taxon>
        <taxon>Pseudomonadati</taxon>
        <taxon>Pseudomonadota</taxon>
        <taxon>Gammaproteobacteria</taxon>
        <taxon>Vibrionales</taxon>
        <taxon>Vibrionaceae</taxon>
        <taxon>Vibrio</taxon>
    </lineage>
</organism>
<feature type="chain" id="PRO_5032479489" evidence="2">
    <location>
        <begin position="24"/>
        <end position="222"/>
    </location>
</feature>
<dbReference type="Proteomes" id="UP000253437">
    <property type="component" value="Unassembled WGS sequence"/>
</dbReference>
<feature type="coiled-coil region" evidence="1">
    <location>
        <begin position="43"/>
        <end position="70"/>
    </location>
</feature>
<gene>
    <name evidence="3" type="ORF">DS957_027200</name>
</gene>
<proteinExistence type="predicted"/>
<dbReference type="Gene3D" id="1.20.58.430">
    <property type="entry name" value="Type IV secretion system, VirB5-domain"/>
    <property type="match status" value="1"/>
</dbReference>
<feature type="signal peptide" evidence="2">
    <location>
        <begin position="1"/>
        <end position="23"/>
    </location>
</feature>
<keyword evidence="1" id="KW-0175">Coiled coil</keyword>
<dbReference type="InterPro" id="IPR023220">
    <property type="entry name" value="T4SS_VirB5-domain"/>
</dbReference>
<name>A0A8B3DAX9_VIBHA</name>
<dbReference type="EMBL" id="QOUW02000221">
    <property type="protein sequence ID" value="RIW00516.1"/>
    <property type="molecule type" value="Genomic_DNA"/>
</dbReference>
<evidence type="ECO:0000256" key="1">
    <source>
        <dbReference type="SAM" id="Coils"/>
    </source>
</evidence>
<accession>A0A8B3DAX9</accession>
<dbReference type="SUPFAM" id="SSF101082">
    <property type="entry name" value="Typo IV secretion system protein TraC"/>
    <property type="match status" value="1"/>
</dbReference>
<dbReference type="AlphaFoldDB" id="A0A8B3DAX9"/>
<sequence>MLRRTTLALCIALALNASTQATGIPVVDVAGITQMVVDSAQRTKEFTRSISEARNRLNQLKSQAAHYKSMVEGHYGFEEILSDPDLNSVIDLNTYSDLYDAVGDISDLRSEFDLYSDDPLIQRRYDLQLKQLRFQEMLYERSTKRNERMSRLLSQFGSATTPAAKEDLANSINFETMQMQNEQHMMDSISDMLERQKTLEAQQRSLKLKHQIFGDGIPLKRG</sequence>
<protein>
    <submittedName>
        <fullName evidence="3">Conjugal transfer protein TrbJ</fullName>
    </submittedName>
</protein>
<evidence type="ECO:0000313" key="4">
    <source>
        <dbReference type="Proteomes" id="UP000253437"/>
    </source>
</evidence>
<dbReference type="Pfam" id="PF07996">
    <property type="entry name" value="T4SS"/>
    <property type="match status" value="1"/>
</dbReference>
<keyword evidence="2" id="KW-0732">Signal</keyword>
<dbReference type="RefSeq" id="WP_017819242.1">
    <property type="nucleotide sequence ID" value="NZ_BJKR01000001.1"/>
</dbReference>
<dbReference type="InterPro" id="IPR014158">
    <property type="entry name" value="T4SS_VirB5"/>
</dbReference>